<comment type="caution">
    <text evidence="2">The sequence shown here is derived from an EMBL/GenBank/DDBJ whole genome shotgun (WGS) entry which is preliminary data.</text>
</comment>
<protein>
    <recommendedName>
        <fullName evidence="4">Defensin</fullName>
    </recommendedName>
</protein>
<dbReference type="EMBL" id="JH668900">
    <property type="protein sequence ID" value="KAG6462886.1"/>
    <property type="molecule type" value="Genomic_DNA"/>
</dbReference>
<evidence type="ECO:0008006" key="4">
    <source>
        <dbReference type="Google" id="ProtNLM"/>
    </source>
</evidence>
<feature type="chain" id="PRO_5038276626" description="Defensin" evidence="1">
    <location>
        <begin position="21"/>
        <end position="76"/>
    </location>
</feature>
<keyword evidence="3" id="KW-1185">Reference proteome</keyword>
<organism evidence="2 3">
    <name type="scientific">Manduca sexta</name>
    <name type="common">Tobacco hawkmoth</name>
    <name type="synonym">Tobacco hornworm</name>
    <dbReference type="NCBI Taxonomy" id="7130"/>
    <lineage>
        <taxon>Eukaryota</taxon>
        <taxon>Metazoa</taxon>
        <taxon>Ecdysozoa</taxon>
        <taxon>Arthropoda</taxon>
        <taxon>Hexapoda</taxon>
        <taxon>Insecta</taxon>
        <taxon>Pterygota</taxon>
        <taxon>Neoptera</taxon>
        <taxon>Endopterygota</taxon>
        <taxon>Lepidoptera</taxon>
        <taxon>Glossata</taxon>
        <taxon>Ditrysia</taxon>
        <taxon>Bombycoidea</taxon>
        <taxon>Sphingidae</taxon>
        <taxon>Sphinginae</taxon>
        <taxon>Sphingini</taxon>
        <taxon>Manduca</taxon>
    </lineage>
</organism>
<accession>A0A921ZRX6</accession>
<gene>
    <name evidence="2" type="ORF">O3G_MSEX013518</name>
</gene>
<evidence type="ECO:0000313" key="3">
    <source>
        <dbReference type="Proteomes" id="UP000791440"/>
    </source>
</evidence>
<dbReference type="Proteomes" id="UP000791440">
    <property type="component" value="Unassembled WGS sequence"/>
</dbReference>
<evidence type="ECO:0000313" key="2">
    <source>
        <dbReference type="EMBL" id="KAG6462886.1"/>
    </source>
</evidence>
<feature type="signal peptide" evidence="1">
    <location>
        <begin position="1"/>
        <end position="20"/>
    </location>
</feature>
<dbReference type="EMBL" id="JH668900">
    <property type="protein sequence ID" value="KAG6462885.1"/>
    <property type="molecule type" value="Genomic_DNA"/>
</dbReference>
<evidence type="ECO:0000256" key="1">
    <source>
        <dbReference type="SAM" id="SignalP"/>
    </source>
</evidence>
<dbReference type="AlphaFoldDB" id="A0A921ZRX6"/>
<reference evidence="2" key="1">
    <citation type="journal article" date="2016" name="Insect Biochem. Mol. Biol.">
        <title>Multifaceted biological insights from a draft genome sequence of the tobacco hornworm moth, Manduca sexta.</title>
        <authorList>
            <person name="Kanost M.R."/>
            <person name="Arrese E.L."/>
            <person name="Cao X."/>
            <person name="Chen Y.R."/>
            <person name="Chellapilla S."/>
            <person name="Goldsmith M.R."/>
            <person name="Grosse-Wilde E."/>
            <person name="Heckel D.G."/>
            <person name="Herndon N."/>
            <person name="Jiang H."/>
            <person name="Papanicolaou A."/>
            <person name="Qu J."/>
            <person name="Soulages J.L."/>
            <person name="Vogel H."/>
            <person name="Walters J."/>
            <person name="Waterhouse R.M."/>
            <person name="Ahn S.J."/>
            <person name="Almeida F.C."/>
            <person name="An C."/>
            <person name="Aqrawi P."/>
            <person name="Bretschneider A."/>
            <person name="Bryant W.B."/>
            <person name="Bucks S."/>
            <person name="Chao H."/>
            <person name="Chevignon G."/>
            <person name="Christen J.M."/>
            <person name="Clarke D.F."/>
            <person name="Dittmer N.T."/>
            <person name="Ferguson L.C.F."/>
            <person name="Garavelou S."/>
            <person name="Gordon K.H.J."/>
            <person name="Gunaratna R.T."/>
            <person name="Han Y."/>
            <person name="Hauser F."/>
            <person name="He Y."/>
            <person name="Heidel-Fischer H."/>
            <person name="Hirsh A."/>
            <person name="Hu Y."/>
            <person name="Jiang H."/>
            <person name="Kalra D."/>
            <person name="Klinner C."/>
            <person name="Konig C."/>
            <person name="Kovar C."/>
            <person name="Kroll A.R."/>
            <person name="Kuwar S.S."/>
            <person name="Lee S.L."/>
            <person name="Lehman R."/>
            <person name="Li K."/>
            <person name="Li Z."/>
            <person name="Liang H."/>
            <person name="Lovelace S."/>
            <person name="Lu Z."/>
            <person name="Mansfield J.H."/>
            <person name="McCulloch K.J."/>
            <person name="Mathew T."/>
            <person name="Morton B."/>
            <person name="Muzny D.M."/>
            <person name="Neunemann D."/>
            <person name="Ongeri F."/>
            <person name="Pauchet Y."/>
            <person name="Pu L.L."/>
            <person name="Pyrousis I."/>
            <person name="Rao X.J."/>
            <person name="Redding A."/>
            <person name="Roesel C."/>
            <person name="Sanchez-Gracia A."/>
            <person name="Schaack S."/>
            <person name="Shukla A."/>
            <person name="Tetreau G."/>
            <person name="Wang Y."/>
            <person name="Xiong G.H."/>
            <person name="Traut W."/>
            <person name="Walsh T.K."/>
            <person name="Worley K.C."/>
            <person name="Wu D."/>
            <person name="Wu W."/>
            <person name="Wu Y.Q."/>
            <person name="Zhang X."/>
            <person name="Zou Z."/>
            <person name="Zucker H."/>
            <person name="Briscoe A.D."/>
            <person name="Burmester T."/>
            <person name="Clem R.J."/>
            <person name="Feyereisen R."/>
            <person name="Grimmelikhuijzen C.J.P."/>
            <person name="Hamodrakas S.J."/>
            <person name="Hansson B.S."/>
            <person name="Huguet E."/>
            <person name="Jermiin L.S."/>
            <person name="Lan Q."/>
            <person name="Lehman H.K."/>
            <person name="Lorenzen M."/>
            <person name="Merzendorfer H."/>
            <person name="Michalopoulos I."/>
            <person name="Morton D.B."/>
            <person name="Muthukrishnan S."/>
            <person name="Oakeshott J.G."/>
            <person name="Palmer W."/>
            <person name="Park Y."/>
            <person name="Passarelli A.L."/>
            <person name="Rozas J."/>
            <person name="Schwartz L.M."/>
            <person name="Smith W."/>
            <person name="Southgate A."/>
            <person name="Vilcinskas A."/>
            <person name="Vogt R."/>
            <person name="Wang P."/>
            <person name="Werren J."/>
            <person name="Yu X.Q."/>
            <person name="Zhou J.J."/>
            <person name="Brown S.J."/>
            <person name="Scherer S.E."/>
            <person name="Richards S."/>
            <person name="Blissard G.W."/>
        </authorList>
    </citation>
    <scope>NUCLEOTIDE SEQUENCE</scope>
</reference>
<keyword evidence="1" id="KW-0732">Signal</keyword>
<reference evidence="2" key="2">
    <citation type="submission" date="2020-12" db="EMBL/GenBank/DDBJ databases">
        <authorList>
            <person name="Kanost M."/>
        </authorList>
    </citation>
    <scope>NUCLEOTIDE SEQUENCE</scope>
</reference>
<proteinExistence type="predicted"/>
<sequence length="76" mass="8591">MRAILFLAVFLLASVAFASAMSIEEADPSHSLVRRDVIYMNPPLKSCQNYRCRITCRKRGYKNGGFCNRNGCNCLK</sequence>
<name>A0A921ZRX6_MANSE</name>